<evidence type="ECO:0000256" key="4">
    <source>
        <dbReference type="ARBA" id="ARBA00022597"/>
    </source>
</evidence>
<dbReference type="Gene3D" id="3.40.50.300">
    <property type="entry name" value="P-loop containing nucleotide triphosphate hydrolases"/>
    <property type="match status" value="2"/>
</dbReference>
<evidence type="ECO:0000256" key="5">
    <source>
        <dbReference type="ARBA" id="ARBA00022737"/>
    </source>
</evidence>
<dbReference type="PANTHER" id="PTHR43790:SF3">
    <property type="entry name" value="D-ALLOSE IMPORT ATP-BINDING PROTEIN ALSA-RELATED"/>
    <property type="match status" value="1"/>
</dbReference>
<dbReference type="FunFam" id="3.40.50.300:FF:000127">
    <property type="entry name" value="Ribose import ATP-binding protein RbsA"/>
    <property type="match status" value="1"/>
</dbReference>
<keyword evidence="7 11" id="KW-0067">ATP-binding</keyword>
<dbReference type="CDD" id="cd03216">
    <property type="entry name" value="ABC_Carb_Monos_I"/>
    <property type="match status" value="1"/>
</dbReference>
<dbReference type="InterPro" id="IPR017871">
    <property type="entry name" value="ABC_transporter-like_CS"/>
</dbReference>
<dbReference type="GO" id="GO:0005524">
    <property type="term" value="F:ATP binding"/>
    <property type="evidence" value="ECO:0007669"/>
    <property type="project" value="UniProtKB-KW"/>
</dbReference>
<sequence>MLSTGSESPPPALLEMHSISKSFNGVRVLHDIDLSIFPGQIHALMGENGAGKSTLMKILSGAYVADSGTIRIDGCDIRNYGVNDAKRHGISVIYQELSLCANMSVVENIYLGREIRRCGVINRKAMTEGALVVLKRLGVTFDPHALVSTLSIADQQLVEIARAIHADTRILVMDEPTTPLSTKETESLFTLIRQLRDDGVAIIYISHRMAEIYALSDFVSVLRDGHYVGSLDRVTLSAETLVRMMVGRDVSGFYAHERPLCSYEQPILRVRNLTDDFKIQDCSFDLYAGEILGIAGLVGSGRTELARLIAGVDAYSGGKIEMDGEVVVIRSPRDAGNAGIVYLTEDRKALGLFLDMSVHDNINVCVVGSDARFAGFVDRTAGTGRTEQAIQALNIKASSDINVGALSGGNQQKVLLARLLEMKPRVLFLDEPTSGVDIGAKSEIYKIINALAASGVCVVIISSELPEIVGIADRVLVMCEGKLFTELGGHSGLDITPEAIIAFATGSDRLTLANGDLVQ</sequence>
<keyword evidence="9" id="KW-0472">Membrane</keyword>
<evidence type="ECO:0000256" key="7">
    <source>
        <dbReference type="ARBA" id="ARBA00022840"/>
    </source>
</evidence>
<keyword evidence="6" id="KW-0547">Nucleotide-binding</keyword>
<gene>
    <name evidence="11" type="ORF">ACS77_27740</name>
</gene>
<dbReference type="Pfam" id="PF00005">
    <property type="entry name" value="ABC_tran"/>
    <property type="match status" value="2"/>
</dbReference>
<name>A0A0L1LNP6_PSESX</name>
<dbReference type="GO" id="GO:0005886">
    <property type="term" value="C:plasma membrane"/>
    <property type="evidence" value="ECO:0007669"/>
    <property type="project" value="UniProtKB-SubCell"/>
</dbReference>
<evidence type="ECO:0000313" key="12">
    <source>
        <dbReference type="Proteomes" id="UP000036955"/>
    </source>
</evidence>
<evidence type="ECO:0000256" key="1">
    <source>
        <dbReference type="ARBA" id="ARBA00004202"/>
    </source>
</evidence>
<organism evidence="11 12">
    <name type="scientific">Pseudomonas syringae</name>
    <dbReference type="NCBI Taxonomy" id="317"/>
    <lineage>
        <taxon>Bacteria</taxon>
        <taxon>Pseudomonadati</taxon>
        <taxon>Pseudomonadota</taxon>
        <taxon>Gammaproteobacteria</taxon>
        <taxon>Pseudomonadales</taxon>
        <taxon>Pseudomonadaceae</taxon>
        <taxon>Pseudomonas</taxon>
    </lineage>
</organism>
<evidence type="ECO:0000313" key="11">
    <source>
        <dbReference type="EMBL" id="KNH17836.1"/>
    </source>
</evidence>
<evidence type="ECO:0000256" key="3">
    <source>
        <dbReference type="ARBA" id="ARBA00022475"/>
    </source>
</evidence>
<evidence type="ECO:0000256" key="6">
    <source>
        <dbReference type="ARBA" id="ARBA00022741"/>
    </source>
</evidence>
<keyword evidence="8" id="KW-1278">Translocase</keyword>
<dbReference type="Proteomes" id="UP000036955">
    <property type="component" value="Unassembled WGS sequence"/>
</dbReference>
<dbReference type="PROSITE" id="PS50893">
    <property type="entry name" value="ABC_TRANSPORTER_2"/>
    <property type="match status" value="2"/>
</dbReference>
<dbReference type="AlphaFoldDB" id="A0A0L1LNP6"/>
<evidence type="ECO:0000256" key="8">
    <source>
        <dbReference type="ARBA" id="ARBA00022967"/>
    </source>
</evidence>
<protein>
    <submittedName>
        <fullName evidence="11">D-ribose transporter ATP-binding protein</fullName>
    </submittedName>
</protein>
<dbReference type="InterPro" id="IPR050107">
    <property type="entry name" value="ABC_carbohydrate_import_ATPase"/>
</dbReference>
<keyword evidence="5" id="KW-0677">Repeat</keyword>
<reference evidence="11 12" key="1">
    <citation type="submission" date="2015-06" db="EMBL/GenBank/DDBJ databases">
        <authorList>
            <person name="Hoefler B.C."/>
            <person name="Straight P.D."/>
        </authorList>
    </citation>
    <scope>NUCLEOTIDE SEQUENCE [LARGE SCALE GENOMIC DNA]</scope>
    <source>
        <strain evidence="11 12">Riq4</strain>
    </source>
</reference>
<evidence type="ECO:0000256" key="2">
    <source>
        <dbReference type="ARBA" id="ARBA00022448"/>
    </source>
</evidence>
<accession>A0A0L1LNP6</accession>
<dbReference type="InterPro" id="IPR027417">
    <property type="entry name" value="P-loop_NTPase"/>
</dbReference>
<dbReference type="CDD" id="cd03215">
    <property type="entry name" value="ABC_Carb_Monos_II"/>
    <property type="match status" value="1"/>
</dbReference>
<dbReference type="GO" id="GO:0016887">
    <property type="term" value="F:ATP hydrolysis activity"/>
    <property type="evidence" value="ECO:0007669"/>
    <property type="project" value="InterPro"/>
</dbReference>
<feature type="domain" description="ABC transporter" evidence="10">
    <location>
        <begin position="14"/>
        <end position="249"/>
    </location>
</feature>
<dbReference type="PANTHER" id="PTHR43790">
    <property type="entry name" value="CARBOHYDRATE TRANSPORT ATP-BINDING PROTEIN MG119-RELATED"/>
    <property type="match status" value="1"/>
</dbReference>
<dbReference type="SUPFAM" id="SSF52540">
    <property type="entry name" value="P-loop containing nucleoside triphosphate hydrolases"/>
    <property type="match status" value="2"/>
</dbReference>
<dbReference type="PROSITE" id="PS00211">
    <property type="entry name" value="ABC_TRANSPORTER_1"/>
    <property type="match status" value="1"/>
</dbReference>
<dbReference type="OrthoDB" id="9776369at2"/>
<feature type="domain" description="ABC transporter" evidence="10">
    <location>
        <begin position="262"/>
        <end position="505"/>
    </location>
</feature>
<dbReference type="EMBL" id="LFQK01000074">
    <property type="protein sequence ID" value="KNH17836.1"/>
    <property type="molecule type" value="Genomic_DNA"/>
</dbReference>
<dbReference type="InterPro" id="IPR003439">
    <property type="entry name" value="ABC_transporter-like_ATP-bd"/>
</dbReference>
<evidence type="ECO:0000259" key="10">
    <source>
        <dbReference type="PROSITE" id="PS50893"/>
    </source>
</evidence>
<proteinExistence type="predicted"/>
<comment type="caution">
    <text evidence="11">The sequence shown here is derived from an EMBL/GenBank/DDBJ whole genome shotgun (WGS) entry which is preliminary data.</text>
</comment>
<keyword evidence="4" id="KW-0762">Sugar transport</keyword>
<dbReference type="PATRIC" id="fig|317.197.peg.5724"/>
<comment type="subcellular location">
    <subcellularLocation>
        <location evidence="1">Cell membrane</location>
        <topology evidence="1">Peripheral membrane protein</topology>
    </subcellularLocation>
</comment>
<keyword evidence="2" id="KW-0813">Transport</keyword>
<evidence type="ECO:0000256" key="9">
    <source>
        <dbReference type="ARBA" id="ARBA00023136"/>
    </source>
</evidence>
<keyword evidence="3" id="KW-1003">Cell membrane</keyword>
<dbReference type="SMART" id="SM00382">
    <property type="entry name" value="AAA"/>
    <property type="match status" value="2"/>
</dbReference>
<dbReference type="InterPro" id="IPR003593">
    <property type="entry name" value="AAA+_ATPase"/>
</dbReference>